<dbReference type="Pfam" id="PF01656">
    <property type="entry name" value="CbiA"/>
    <property type="match status" value="1"/>
</dbReference>
<sequence>MRSILVANPKGGSGKTTLATHLAGYLASLGRQVVLADLDRQQSAAGWLKRRPAQLPTIHSHQHKQASKPDWMVIDSPAGLHGDKLSAAVKLAELVIVPVQPSAFDMMATSDFLRVLREEKAVRKERSQVAMVGMRVDPRTKSAAELAEFLLAVEFPVLTYLRDAQLYVQCAHEGVSLFDLPPSRAARDAEQWQPILEWISV</sequence>
<dbReference type="InterPro" id="IPR050678">
    <property type="entry name" value="DNA_Partitioning_ATPase"/>
</dbReference>
<proteinExistence type="predicted"/>
<feature type="domain" description="CobQ/CobB/MinD/ParA nucleotide binding" evidence="1">
    <location>
        <begin position="4"/>
        <end position="163"/>
    </location>
</feature>
<dbReference type="Gene3D" id="3.40.50.300">
    <property type="entry name" value="P-loop containing nucleotide triphosphate hydrolases"/>
    <property type="match status" value="1"/>
</dbReference>
<gene>
    <name evidence="2" type="ORF">SKTS_02190</name>
</gene>
<dbReference type="RefSeq" id="WP_173059104.1">
    <property type="nucleotide sequence ID" value="NZ_AP022853.1"/>
</dbReference>
<evidence type="ECO:0000313" key="2">
    <source>
        <dbReference type="EMBL" id="BCB25333.1"/>
    </source>
</evidence>
<dbReference type="PANTHER" id="PTHR13696">
    <property type="entry name" value="P-LOOP CONTAINING NUCLEOSIDE TRIPHOSPHATE HYDROLASE"/>
    <property type="match status" value="1"/>
</dbReference>
<accession>A0A6F8V678</accession>
<dbReference type="InterPro" id="IPR002586">
    <property type="entry name" value="CobQ/CobB/MinD/ParA_Nub-bd_dom"/>
</dbReference>
<protein>
    <submittedName>
        <fullName evidence="2">Cobyrinic acid a,c-diamide synthase</fullName>
    </submittedName>
</protein>
<dbReference type="PANTHER" id="PTHR13696:SF96">
    <property type="entry name" value="COBQ_COBB_MIND_PARA NUCLEOTIDE BINDING DOMAIN-CONTAINING PROTEIN"/>
    <property type="match status" value="1"/>
</dbReference>
<keyword evidence="3" id="KW-1185">Reference proteome</keyword>
<dbReference type="Proteomes" id="UP000502260">
    <property type="component" value="Chromosome"/>
</dbReference>
<name>A0A6F8V678_9PROT</name>
<dbReference type="KEGG" id="slac:SKTS_02190"/>
<dbReference type="EMBL" id="AP022853">
    <property type="protein sequence ID" value="BCB25333.1"/>
    <property type="molecule type" value="Genomic_DNA"/>
</dbReference>
<dbReference type="InterPro" id="IPR027417">
    <property type="entry name" value="P-loop_NTPase"/>
</dbReference>
<dbReference type="AlphaFoldDB" id="A0A6F8V678"/>
<organism evidence="2 3">
    <name type="scientific">Sulfurimicrobium lacus</name>
    <dbReference type="NCBI Taxonomy" id="2715678"/>
    <lineage>
        <taxon>Bacteria</taxon>
        <taxon>Pseudomonadati</taxon>
        <taxon>Pseudomonadota</taxon>
        <taxon>Betaproteobacteria</taxon>
        <taxon>Nitrosomonadales</taxon>
        <taxon>Sulfuricellaceae</taxon>
        <taxon>Sulfurimicrobium</taxon>
    </lineage>
</organism>
<evidence type="ECO:0000313" key="3">
    <source>
        <dbReference type="Proteomes" id="UP000502260"/>
    </source>
</evidence>
<reference evidence="3" key="1">
    <citation type="submission" date="2020-03" db="EMBL/GenBank/DDBJ databases">
        <title>Complete genome sequence of sulfur-oxidizing bacterium skT11.</title>
        <authorList>
            <person name="Kanda M."/>
            <person name="Kojima H."/>
            <person name="Fukui M."/>
        </authorList>
    </citation>
    <scope>NUCLEOTIDE SEQUENCE [LARGE SCALE GENOMIC DNA]</scope>
    <source>
        <strain evidence="3">skT11</strain>
    </source>
</reference>
<evidence type="ECO:0000259" key="1">
    <source>
        <dbReference type="Pfam" id="PF01656"/>
    </source>
</evidence>
<dbReference type="CDD" id="cd02042">
    <property type="entry name" value="ParAB_family"/>
    <property type="match status" value="1"/>
</dbReference>
<dbReference type="SUPFAM" id="SSF52540">
    <property type="entry name" value="P-loop containing nucleoside triphosphate hydrolases"/>
    <property type="match status" value="1"/>
</dbReference>